<sequence>MDWQSEWVRVESVGGARRISNFCWALILVLGALGFLLVGFSSYSGRDLVPFLPPQQIVFIPQGIVMCFYGIAGLFPGFYLWCAISWDVGSGYNQFDKREGIVRIFRWGFPGENRRIRIQFPTSDIQAIRLEIREGIPSRRVLRIKLRGQQDIPLTRTGEDLTLGEMEEKAAELARFLCVSIEGL</sequence>
<organism evidence="11">
    <name type="scientific">Helminthostachys zeylanica</name>
    <name type="common">Flowering fern</name>
    <name type="synonym">Osmunda zeylanica</name>
    <dbReference type="NCBI Taxonomy" id="41913"/>
    <lineage>
        <taxon>Eukaryota</taxon>
        <taxon>Viridiplantae</taxon>
        <taxon>Streptophyta</taxon>
        <taxon>Embryophyta</taxon>
        <taxon>Tracheophyta</taxon>
        <taxon>Polypodiopsida</taxon>
        <taxon>Ophioglossidae</taxon>
        <taxon>Ophioglossales</taxon>
        <taxon>Ophioglossaceae</taxon>
        <taxon>Helminthostachyoideae</taxon>
        <taxon>Helminthostachys</taxon>
    </lineage>
</organism>
<dbReference type="PANTHER" id="PTHR33288:SF4">
    <property type="entry name" value="PHOTOSYSTEM I ASSEMBLY PROTEIN YCF4"/>
    <property type="match status" value="1"/>
</dbReference>
<comment type="function">
    <text evidence="1 10">Seems to be required for the assembly of the photosystem I complex.</text>
</comment>
<evidence type="ECO:0000256" key="2">
    <source>
        <dbReference type="ARBA" id="ARBA00008198"/>
    </source>
</evidence>
<dbReference type="InterPro" id="IPR003359">
    <property type="entry name" value="PSI_Ycf4_assembly"/>
</dbReference>
<keyword evidence="7 10" id="KW-0793">Thylakoid</keyword>
<dbReference type="EMBL" id="KM817788">
    <property type="protein sequence ID" value="AJB98476.1"/>
    <property type="molecule type" value="Genomic_DNA"/>
</dbReference>
<dbReference type="Pfam" id="PF02392">
    <property type="entry name" value="Ycf4"/>
    <property type="match status" value="1"/>
</dbReference>
<keyword evidence="11" id="KW-0150">Chloroplast</keyword>
<evidence type="ECO:0000256" key="6">
    <source>
        <dbReference type="ARBA" id="ARBA00022989"/>
    </source>
</evidence>
<feature type="transmembrane region" description="Helical" evidence="10">
    <location>
        <begin position="21"/>
        <end position="43"/>
    </location>
</feature>
<dbReference type="AlphaFoldDB" id="A0A1C6ZVT8"/>
<dbReference type="PANTHER" id="PTHR33288">
    <property type="match status" value="1"/>
</dbReference>
<feature type="transmembrane region" description="Helical" evidence="10">
    <location>
        <begin position="63"/>
        <end position="88"/>
    </location>
</feature>
<keyword evidence="11" id="KW-0934">Plastid</keyword>
<proteinExistence type="inferred from homology"/>
<evidence type="ECO:0000256" key="9">
    <source>
        <dbReference type="ARBA" id="ARBA00046286"/>
    </source>
</evidence>
<comment type="similarity">
    <text evidence="2 10">Belongs to the Ycf4 family.</text>
</comment>
<dbReference type="HAMAP" id="MF_00437">
    <property type="entry name" value="Ycf4"/>
    <property type="match status" value="1"/>
</dbReference>
<accession>A0A1C6ZVT8</accession>
<reference evidence="11" key="1">
    <citation type="submission" date="2016-11" db="EMBL/GenBank/DDBJ databases">
        <title>The chloroplast genome sequences of Ophioglossaceae.</title>
        <authorList>
            <person name="Kim H.T."/>
            <person name="Kim K.-J."/>
        </authorList>
    </citation>
    <scope>NUCLEOTIDE SEQUENCE</scope>
</reference>
<comment type="subcellular location">
    <subcellularLocation>
        <location evidence="9">Plastid thylakoid membrane</location>
        <topology evidence="9">Multi-pass membrane protein</topology>
    </subcellularLocation>
    <subcellularLocation>
        <location evidence="10">Plastid</location>
        <location evidence="10">Chloroplast thylakoid membrane</location>
        <topology evidence="10">Multi-pass membrane protein</topology>
    </subcellularLocation>
</comment>
<dbReference type="NCBIfam" id="NF002712">
    <property type="entry name" value="PRK02542.1"/>
    <property type="match status" value="1"/>
</dbReference>
<geneLocation type="chloroplast" evidence="11"/>
<keyword evidence="4 10" id="KW-0602">Photosynthesis</keyword>
<keyword evidence="5 10" id="KW-0812">Transmembrane</keyword>
<evidence type="ECO:0000256" key="3">
    <source>
        <dbReference type="ARBA" id="ARBA00015395"/>
    </source>
</evidence>
<evidence type="ECO:0000256" key="7">
    <source>
        <dbReference type="ARBA" id="ARBA00023078"/>
    </source>
</evidence>
<evidence type="ECO:0000256" key="1">
    <source>
        <dbReference type="ARBA" id="ARBA00002862"/>
    </source>
</evidence>
<gene>
    <name evidence="10 11" type="primary">ycf4</name>
</gene>
<keyword evidence="8 10" id="KW-0472">Membrane</keyword>
<protein>
    <recommendedName>
        <fullName evidence="3 10">Photosystem I assembly protein Ycf4</fullName>
    </recommendedName>
</protein>
<evidence type="ECO:0000256" key="8">
    <source>
        <dbReference type="ARBA" id="ARBA00023136"/>
    </source>
</evidence>
<evidence type="ECO:0000313" key="11">
    <source>
        <dbReference type="EMBL" id="AJB98476.1"/>
    </source>
</evidence>
<name>A0A1C6ZVT8_HELZY</name>
<evidence type="ECO:0000256" key="10">
    <source>
        <dbReference type="HAMAP-Rule" id="MF_00437"/>
    </source>
</evidence>
<evidence type="ECO:0000256" key="5">
    <source>
        <dbReference type="ARBA" id="ARBA00022692"/>
    </source>
</evidence>
<evidence type="ECO:0000256" key="4">
    <source>
        <dbReference type="ARBA" id="ARBA00022531"/>
    </source>
</evidence>
<dbReference type="GO" id="GO:0009535">
    <property type="term" value="C:chloroplast thylakoid membrane"/>
    <property type="evidence" value="ECO:0007669"/>
    <property type="project" value="UniProtKB-SubCell"/>
</dbReference>
<dbReference type="GO" id="GO:0009522">
    <property type="term" value="C:photosystem I"/>
    <property type="evidence" value="ECO:0007669"/>
    <property type="project" value="InterPro"/>
</dbReference>
<keyword evidence="6 10" id="KW-1133">Transmembrane helix</keyword>
<dbReference type="GO" id="GO:0015979">
    <property type="term" value="P:photosynthesis"/>
    <property type="evidence" value="ECO:0007669"/>
    <property type="project" value="UniProtKB-UniRule"/>
</dbReference>